<dbReference type="HOGENOM" id="CLU_1448303_0_0_1"/>
<sequence>MHEARCLLSLYAKTIEPFGFGLPDFPASAELTPVILSAIACVASLHSPSSDLRARQLQLRADILDRTLPYAPTTAEDDFNPESGIGTEEVVGACIWSAYDGSEDAWKVARAARWWSEKYSYETGPHAGLTVGEMVAILPPVRHVSIHDRITLPGQGDSEPVCEVMRHPAMEAALAVTDLLASVQATV</sequence>
<dbReference type="OrthoDB" id="39175at2759"/>
<name>V5EBB1_KALBG</name>
<keyword evidence="2" id="KW-1185">Reference proteome</keyword>
<organism evidence="1 2">
    <name type="scientific">Kalmanozyma brasiliensis (strain GHG001)</name>
    <name type="common">Yeast</name>
    <name type="synonym">Pseudozyma brasiliensis</name>
    <dbReference type="NCBI Taxonomy" id="1365824"/>
    <lineage>
        <taxon>Eukaryota</taxon>
        <taxon>Fungi</taxon>
        <taxon>Dikarya</taxon>
        <taxon>Basidiomycota</taxon>
        <taxon>Ustilaginomycotina</taxon>
        <taxon>Ustilaginomycetes</taxon>
        <taxon>Ustilaginales</taxon>
        <taxon>Ustilaginaceae</taxon>
        <taxon>Kalmanozyma</taxon>
    </lineage>
</organism>
<evidence type="ECO:0000313" key="1">
    <source>
        <dbReference type="EMBL" id="EST07681.1"/>
    </source>
</evidence>
<proteinExistence type="predicted"/>
<dbReference type="Proteomes" id="UP000019377">
    <property type="component" value="Unassembled WGS sequence"/>
</dbReference>
<dbReference type="STRING" id="1365824.V5EBB1"/>
<evidence type="ECO:0000313" key="2">
    <source>
        <dbReference type="Proteomes" id="UP000019377"/>
    </source>
</evidence>
<gene>
    <name evidence="1" type="ORF">PSEUBRA_SCAF2g02796</name>
</gene>
<dbReference type="EMBL" id="KI545862">
    <property type="protein sequence ID" value="EST07681.1"/>
    <property type="molecule type" value="Genomic_DNA"/>
</dbReference>
<dbReference type="AlphaFoldDB" id="V5EBB1"/>
<dbReference type="eggNOG" id="ENOG502QW6D">
    <property type="taxonomic scope" value="Eukaryota"/>
</dbReference>
<protein>
    <submittedName>
        <fullName evidence="1">Uncharacterized protein</fullName>
    </submittedName>
</protein>
<reference evidence="2" key="1">
    <citation type="journal article" date="2013" name="Genome Announc.">
        <title>Draft genome sequence of Pseudozyma brasiliensis sp. nov. strain GHG001, a high producer of endo-1,4-xylanase isolated from an insect pest of sugarcane.</title>
        <authorList>
            <person name="Oliveira J.V.D.C."/>
            <person name="dos Santos R.A.C."/>
            <person name="Borges T.A."/>
            <person name="Riano-Pachon D.M."/>
            <person name="Goldman G.H."/>
        </authorList>
    </citation>
    <scope>NUCLEOTIDE SEQUENCE [LARGE SCALE GENOMIC DNA]</scope>
    <source>
        <strain evidence="2">GHG001</strain>
    </source>
</reference>
<accession>V5EBB1</accession>